<dbReference type="InterPro" id="IPR036249">
    <property type="entry name" value="Thioredoxin-like_sf"/>
</dbReference>
<gene>
    <name evidence="5" type="ORF">CEUSTIGMA_g10589.t1</name>
</gene>
<dbReference type="AlphaFoldDB" id="A0A250XJE9"/>
<evidence type="ECO:0000256" key="4">
    <source>
        <dbReference type="RuleBase" id="RU000499"/>
    </source>
</evidence>
<dbReference type="SUPFAM" id="SSF52833">
    <property type="entry name" value="Thioredoxin-like"/>
    <property type="match status" value="1"/>
</dbReference>
<dbReference type="PANTHER" id="PTHR11592">
    <property type="entry name" value="GLUTATHIONE PEROXIDASE"/>
    <property type="match status" value="1"/>
</dbReference>
<keyword evidence="3 4" id="KW-0560">Oxidoreductase</keyword>
<keyword evidence="6" id="KW-1185">Reference proteome</keyword>
<evidence type="ECO:0000313" key="6">
    <source>
        <dbReference type="Proteomes" id="UP000232323"/>
    </source>
</evidence>
<dbReference type="OrthoDB" id="446890at2759"/>
<dbReference type="PANTHER" id="PTHR11592:SF78">
    <property type="entry name" value="GLUTATHIONE PEROXIDASE"/>
    <property type="match status" value="1"/>
</dbReference>
<comment type="similarity">
    <text evidence="1 4">Belongs to the glutathione peroxidase family.</text>
</comment>
<dbReference type="PRINTS" id="PR01011">
    <property type="entry name" value="GLUTPROXDASE"/>
</dbReference>
<accession>A0A250XJE9</accession>
<dbReference type="PROSITE" id="PS51355">
    <property type="entry name" value="GLUTATHIONE_PEROXID_3"/>
    <property type="match status" value="1"/>
</dbReference>
<evidence type="ECO:0000313" key="5">
    <source>
        <dbReference type="EMBL" id="GAX83163.1"/>
    </source>
</evidence>
<comment type="caution">
    <text evidence="5">The sequence shown here is derived from an EMBL/GenBank/DDBJ whole genome shotgun (WGS) entry which is preliminary data.</text>
</comment>
<dbReference type="InterPro" id="IPR000889">
    <property type="entry name" value="Glutathione_peroxidase"/>
</dbReference>
<dbReference type="GO" id="GO:0006979">
    <property type="term" value="P:response to oxidative stress"/>
    <property type="evidence" value="ECO:0007669"/>
    <property type="project" value="InterPro"/>
</dbReference>
<protein>
    <recommendedName>
        <fullName evidence="4">Glutathione peroxidase</fullName>
    </recommendedName>
</protein>
<keyword evidence="2 4" id="KW-0575">Peroxidase</keyword>
<evidence type="ECO:0000256" key="2">
    <source>
        <dbReference type="ARBA" id="ARBA00022559"/>
    </source>
</evidence>
<dbReference type="Proteomes" id="UP000232323">
    <property type="component" value="Unassembled WGS sequence"/>
</dbReference>
<dbReference type="Pfam" id="PF00255">
    <property type="entry name" value="GSHPx"/>
    <property type="match status" value="1"/>
</dbReference>
<sequence length="152" mass="17219">MGSYFFTFLVRYKGDGFTLCAFSCNQFGGQAPGTSQEERDWAIRKFGFEFDVFDKIDVNGPTAHPLYKYLRAKQPRSLPSSYSRPGGDSIEWNYVKFLVDRNGQPVKRFGSAFDPVDFQTDVQLLLAGKQPLPEECIMHPGRKVCKVDLTSV</sequence>
<name>A0A250XJE9_9CHLO</name>
<dbReference type="Gene3D" id="3.40.30.10">
    <property type="entry name" value="Glutaredoxin"/>
    <property type="match status" value="1"/>
</dbReference>
<proteinExistence type="inferred from homology"/>
<dbReference type="EMBL" id="BEGY01000093">
    <property type="protein sequence ID" value="GAX83163.1"/>
    <property type="molecule type" value="Genomic_DNA"/>
</dbReference>
<dbReference type="STRING" id="1157962.A0A250XJE9"/>
<reference evidence="5 6" key="1">
    <citation type="submission" date="2017-08" db="EMBL/GenBank/DDBJ databases">
        <title>Acidophilic green algal genome provides insights into adaptation to an acidic environment.</title>
        <authorList>
            <person name="Hirooka S."/>
            <person name="Hirose Y."/>
            <person name="Kanesaki Y."/>
            <person name="Higuchi S."/>
            <person name="Fujiwara T."/>
            <person name="Onuma R."/>
            <person name="Era A."/>
            <person name="Ohbayashi R."/>
            <person name="Uzuka A."/>
            <person name="Nozaki H."/>
            <person name="Yoshikawa H."/>
            <person name="Miyagishima S.Y."/>
        </authorList>
    </citation>
    <scope>NUCLEOTIDE SEQUENCE [LARGE SCALE GENOMIC DNA]</scope>
    <source>
        <strain evidence="5 6">NIES-2499</strain>
    </source>
</reference>
<evidence type="ECO:0000256" key="1">
    <source>
        <dbReference type="ARBA" id="ARBA00006926"/>
    </source>
</evidence>
<dbReference type="GO" id="GO:0004601">
    <property type="term" value="F:peroxidase activity"/>
    <property type="evidence" value="ECO:0007669"/>
    <property type="project" value="UniProtKB-KW"/>
</dbReference>
<evidence type="ECO:0000256" key="3">
    <source>
        <dbReference type="ARBA" id="ARBA00023002"/>
    </source>
</evidence>
<organism evidence="5 6">
    <name type="scientific">Chlamydomonas eustigma</name>
    <dbReference type="NCBI Taxonomy" id="1157962"/>
    <lineage>
        <taxon>Eukaryota</taxon>
        <taxon>Viridiplantae</taxon>
        <taxon>Chlorophyta</taxon>
        <taxon>core chlorophytes</taxon>
        <taxon>Chlorophyceae</taxon>
        <taxon>CS clade</taxon>
        <taxon>Chlamydomonadales</taxon>
        <taxon>Chlamydomonadaceae</taxon>
        <taxon>Chlamydomonas</taxon>
    </lineage>
</organism>